<evidence type="ECO:0000313" key="2">
    <source>
        <dbReference type="Proteomes" id="UP000287651"/>
    </source>
</evidence>
<proteinExistence type="predicted"/>
<protein>
    <submittedName>
        <fullName evidence="1">Uncharacterized protein</fullName>
    </submittedName>
</protein>
<sequence>MRKATIRGKSRSTSTSTLMQFQATLSSFDNYVGVNVDAERYSPLIVALLIYNNHSCLPVVSYLEKNVFRCNEAAAFRSGRCFLWQTMEPQTKKTWYLVSRKHHLRNKQDKEACYAENHRIQYPGKRKMA</sequence>
<dbReference type="AlphaFoldDB" id="A0A426ZM17"/>
<name>A0A426ZM17_ENSVE</name>
<comment type="caution">
    <text evidence="1">The sequence shown here is derived from an EMBL/GenBank/DDBJ whole genome shotgun (WGS) entry which is preliminary data.</text>
</comment>
<organism evidence="1 2">
    <name type="scientific">Ensete ventricosum</name>
    <name type="common">Abyssinian banana</name>
    <name type="synonym">Musa ensete</name>
    <dbReference type="NCBI Taxonomy" id="4639"/>
    <lineage>
        <taxon>Eukaryota</taxon>
        <taxon>Viridiplantae</taxon>
        <taxon>Streptophyta</taxon>
        <taxon>Embryophyta</taxon>
        <taxon>Tracheophyta</taxon>
        <taxon>Spermatophyta</taxon>
        <taxon>Magnoliopsida</taxon>
        <taxon>Liliopsida</taxon>
        <taxon>Zingiberales</taxon>
        <taxon>Musaceae</taxon>
        <taxon>Ensete</taxon>
    </lineage>
</organism>
<dbReference type="Proteomes" id="UP000287651">
    <property type="component" value="Unassembled WGS sequence"/>
</dbReference>
<evidence type="ECO:0000313" key="1">
    <source>
        <dbReference type="EMBL" id="RRT65032.1"/>
    </source>
</evidence>
<reference evidence="1 2" key="1">
    <citation type="journal article" date="2014" name="Agronomy (Basel)">
        <title>A Draft Genome Sequence for Ensete ventricosum, the Drought-Tolerant Tree Against Hunger.</title>
        <authorList>
            <person name="Harrison J."/>
            <person name="Moore K.A."/>
            <person name="Paszkiewicz K."/>
            <person name="Jones T."/>
            <person name="Grant M."/>
            <person name="Ambacheew D."/>
            <person name="Muzemil S."/>
            <person name="Studholme D.J."/>
        </authorList>
    </citation>
    <scope>NUCLEOTIDE SEQUENCE [LARGE SCALE GENOMIC DNA]</scope>
</reference>
<gene>
    <name evidence="1" type="ORF">B296_00020811</name>
</gene>
<dbReference type="EMBL" id="AMZH03005963">
    <property type="protein sequence ID" value="RRT65032.1"/>
    <property type="molecule type" value="Genomic_DNA"/>
</dbReference>
<accession>A0A426ZM17</accession>